<evidence type="ECO:0000313" key="3">
    <source>
        <dbReference type="Proteomes" id="UP000688947"/>
    </source>
</evidence>
<dbReference type="AlphaFoldDB" id="A0A8T1TP66"/>
<sequence>MVGDAVSALMGKLAPERFRDVIPTYFKFMDGNTTKVARSSLTGESLSVIKSEGDEGYSGSGLKQGDIEAVMSSTGLNTFLGHATEKIASGRPPRTAVCRWCCHRTVRDRYGRLPGCGQHPGADHGRYPVAMSTVLSVMLAIGSPVLAKENAIVARLTYSEEMVGMLGVAKAHVLLVRLLPKLVRA</sequence>
<evidence type="ECO:0000259" key="1">
    <source>
        <dbReference type="Pfam" id="PF00122"/>
    </source>
</evidence>
<organism evidence="2 3">
    <name type="scientific">Phytophthora cactorum</name>
    <dbReference type="NCBI Taxonomy" id="29920"/>
    <lineage>
        <taxon>Eukaryota</taxon>
        <taxon>Sar</taxon>
        <taxon>Stramenopiles</taxon>
        <taxon>Oomycota</taxon>
        <taxon>Peronosporomycetes</taxon>
        <taxon>Peronosporales</taxon>
        <taxon>Peronosporaceae</taxon>
        <taxon>Phytophthora</taxon>
    </lineage>
</organism>
<dbReference type="OrthoDB" id="116380at2759"/>
<dbReference type="Pfam" id="PF00122">
    <property type="entry name" value="E1-E2_ATPase"/>
    <property type="match status" value="1"/>
</dbReference>
<dbReference type="VEuPathDB" id="FungiDB:PC110_g21839"/>
<feature type="domain" description="P-type ATPase A" evidence="1">
    <location>
        <begin position="20"/>
        <end position="86"/>
    </location>
</feature>
<feature type="non-terminal residue" evidence="2">
    <location>
        <position position="1"/>
    </location>
</feature>
<comment type="caution">
    <text evidence="2">The sequence shown here is derived from an EMBL/GenBank/DDBJ whole genome shotgun (WGS) entry which is preliminary data.</text>
</comment>
<dbReference type="Proteomes" id="UP000688947">
    <property type="component" value="Unassembled WGS sequence"/>
</dbReference>
<protein>
    <recommendedName>
        <fullName evidence="1">P-type ATPase A domain-containing protein</fullName>
    </recommendedName>
</protein>
<proteinExistence type="predicted"/>
<gene>
    <name evidence="2" type="ORF">JG687_00018570</name>
</gene>
<dbReference type="PANTHER" id="PTHR42861">
    <property type="entry name" value="CALCIUM-TRANSPORTING ATPASE"/>
    <property type="match status" value="1"/>
</dbReference>
<evidence type="ECO:0000313" key="2">
    <source>
        <dbReference type="EMBL" id="KAG6943266.1"/>
    </source>
</evidence>
<name>A0A8T1TP66_9STRA</name>
<dbReference type="EMBL" id="JAENGZ010002624">
    <property type="protein sequence ID" value="KAG6943266.1"/>
    <property type="molecule type" value="Genomic_DNA"/>
</dbReference>
<accession>A0A8T1TP66</accession>
<dbReference type="InterPro" id="IPR059000">
    <property type="entry name" value="ATPase_P-type_domA"/>
</dbReference>
<reference evidence="2" key="1">
    <citation type="submission" date="2021-01" db="EMBL/GenBank/DDBJ databases">
        <title>Phytophthora aleatoria, a newly-described species from Pinus radiata is distinct from Phytophthora cactorum isolates based on comparative genomics.</title>
        <authorList>
            <person name="Mcdougal R."/>
            <person name="Panda P."/>
            <person name="Williams N."/>
            <person name="Studholme D.J."/>
        </authorList>
    </citation>
    <scope>NUCLEOTIDE SEQUENCE</scope>
    <source>
        <strain evidence="2">NZFS 3830</strain>
    </source>
</reference>